<evidence type="ECO:0000256" key="1">
    <source>
        <dbReference type="ARBA" id="ARBA00007274"/>
    </source>
</evidence>
<dbReference type="CDD" id="cd03360">
    <property type="entry name" value="LbH_AT_putative"/>
    <property type="match status" value="1"/>
</dbReference>
<dbReference type="HOGENOM" id="CLU_081811_3_0_7"/>
<dbReference type="InterPro" id="IPR020019">
    <property type="entry name" value="AcTrfase_PglD-like"/>
</dbReference>
<dbReference type="KEGG" id="gur:Gura_2356"/>
<dbReference type="InterPro" id="IPR050179">
    <property type="entry name" value="Trans_hexapeptide_repeat"/>
</dbReference>
<dbReference type="AlphaFoldDB" id="A5G417"/>
<comment type="similarity">
    <text evidence="1">Belongs to the transferase hexapeptide repeat family.</text>
</comment>
<dbReference type="RefSeq" id="WP_011939228.1">
    <property type="nucleotide sequence ID" value="NC_009483.1"/>
</dbReference>
<dbReference type="InterPro" id="IPR011004">
    <property type="entry name" value="Trimer_LpxA-like_sf"/>
</dbReference>
<dbReference type="EMBL" id="CP000698">
    <property type="protein sequence ID" value="ABQ26535.1"/>
    <property type="molecule type" value="Genomic_DNA"/>
</dbReference>
<organism evidence="2 3">
    <name type="scientific">Geotalea uraniireducens (strain Rf4)</name>
    <name type="common">Geobacter uraniireducens</name>
    <dbReference type="NCBI Taxonomy" id="351605"/>
    <lineage>
        <taxon>Bacteria</taxon>
        <taxon>Pseudomonadati</taxon>
        <taxon>Thermodesulfobacteriota</taxon>
        <taxon>Desulfuromonadia</taxon>
        <taxon>Geobacterales</taxon>
        <taxon>Geobacteraceae</taxon>
        <taxon>Geotalea</taxon>
    </lineage>
</organism>
<sequence length="242" mass="26526">MDRVIIFGNGQEAEMNYIYLTHSSPYEVAAFTVDRAYIKEDRLLGLPVVPFENIESIYPPNEYKMSLLISYRKLNRLRAEKYDQAKAKGYELISYVNPKAVTWPGLVIGDNCYIAENSVICPFAEIGNNVFIGAGSLIGHHSVIKDHCFVAPHAVILGSATIEPYCLIGANSTIRDGGVIVARECIIGAGVSITADTREKGVYINRAAELLPKPSNELSTWLTWSVKSHNPGMGTGSQESGK</sequence>
<reference evidence="2 3" key="1">
    <citation type="submission" date="2007-05" db="EMBL/GenBank/DDBJ databases">
        <title>Complete sequence of Geobacter uraniireducens Rf4.</title>
        <authorList>
            <consortium name="US DOE Joint Genome Institute"/>
            <person name="Copeland A."/>
            <person name="Lucas S."/>
            <person name="Lapidus A."/>
            <person name="Barry K."/>
            <person name="Detter J.C."/>
            <person name="Glavina del Rio T."/>
            <person name="Hammon N."/>
            <person name="Israni S."/>
            <person name="Dalin E."/>
            <person name="Tice H."/>
            <person name="Pitluck S."/>
            <person name="Chertkov O."/>
            <person name="Brettin T."/>
            <person name="Bruce D."/>
            <person name="Han C."/>
            <person name="Schmutz J."/>
            <person name="Larimer F."/>
            <person name="Land M."/>
            <person name="Hauser L."/>
            <person name="Kyrpides N."/>
            <person name="Mikhailova N."/>
            <person name="Shelobolina E."/>
            <person name="Aklujkar M."/>
            <person name="Lovley D."/>
            <person name="Richardson P."/>
        </authorList>
    </citation>
    <scope>NUCLEOTIDE SEQUENCE [LARGE SCALE GENOMIC DNA]</scope>
    <source>
        <strain evidence="3">ATCC BAA-1134 / JCM 13001 / Rf4</strain>
    </source>
</reference>
<keyword evidence="3" id="KW-1185">Reference proteome</keyword>
<proteinExistence type="inferred from homology"/>
<dbReference type="Pfam" id="PF00132">
    <property type="entry name" value="Hexapep"/>
    <property type="match status" value="1"/>
</dbReference>
<dbReference type="Gene3D" id="2.160.10.10">
    <property type="entry name" value="Hexapeptide repeat proteins"/>
    <property type="match status" value="1"/>
</dbReference>
<dbReference type="PANTHER" id="PTHR43300:SF4">
    <property type="entry name" value="ACYL-[ACYL-CARRIER-PROTEIN]--UDP-N-ACETYLGLUCOSAMINE O-ACYLTRANSFERASE"/>
    <property type="match status" value="1"/>
</dbReference>
<dbReference type="Pfam" id="PF14602">
    <property type="entry name" value="Hexapep_2"/>
    <property type="match status" value="1"/>
</dbReference>
<dbReference type="Proteomes" id="UP000006695">
    <property type="component" value="Chromosome"/>
</dbReference>
<evidence type="ECO:0000313" key="2">
    <source>
        <dbReference type="EMBL" id="ABQ26535.1"/>
    </source>
</evidence>
<gene>
    <name evidence="2" type="ordered locus">Gura_2356</name>
</gene>
<dbReference type="OrthoDB" id="9782091at2"/>
<accession>A5G417</accession>
<dbReference type="SUPFAM" id="SSF51161">
    <property type="entry name" value="Trimeric LpxA-like enzymes"/>
    <property type="match status" value="1"/>
</dbReference>
<dbReference type="PANTHER" id="PTHR43300">
    <property type="entry name" value="ACETYLTRANSFERASE"/>
    <property type="match status" value="1"/>
</dbReference>
<evidence type="ECO:0000313" key="3">
    <source>
        <dbReference type="Proteomes" id="UP000006695"/>
    </source>
</evidence>
<protein>
    <submittedName>
        <fullName evidence="2">UDP-3-O-(3-hydroxymyristoyl)-like protein</fullName>
    </submittedName>
</protein>
<dbReference type="STRING" id="351605.Gura_2356"/>
<name>A5G417_GEOUR</name>
<dbReference type="InterPro" id="IPR001451">
    <property type="entry name" value="Hexapep"/>
</dbReference>